<reference evidence="2 3" key="1">
    <citation type="submission" date="2024-09" db="EMBL/GenBank/DDBJ databases">
        <authorList>
            <person name="Sun Q."/>
            <person name="Mori K."/>
        </authorList>
    </citation>
    <scope>NUCLEOTIDE SEQUENCE [LARGE SCALE GENOMIC DNA]</scope>
    <source>
        <strain evidence="2 3">CCM 4839</strain>
    </source>
</reference>
<keyword evidence="2" id="KW-0418">Kinase</keyword>
<dbReference type="PROSITE" id="PS50011">
    <property type="entry name" value="PROTEIN_KINASE_DOM"/>
    <property type="match status" value="1"/>
</dbReference>
<dbReference type="SUPFAM" id="SSF56112">
    <property type="entry name" value="Protein kinase-like (PK-like)"/>
    <property type="match status" value="1"/>
</dbReference>
<accession>A0ABV6J4J9</accession>
<keyword evidence="2" id="KW-0808">Transferase</keyword>
<proteinExistence type="predicted"/>
<evidence type="ECO:0000259" key="1">
    <source>
        <dbReference type="PROSITE" id="PS50011"/>
    </source>
</evidence>
<dbReference type="EMBL" id="JBHLVF010000010">
    <property type="protein sequence ID" value="MFC0390800.1"/>
    <property type="molecule type" value="Genomic_DNA"/>
</dbReference>
<organism evidence="2 3">
    <name type="scientific">Paenibacillus mendelii</name>
    <dbReference type="NCBI Taxonomy" id="206163"/>
    <lineage>
        <taxon>Bacteria</taxon>
        <taxon>Bacillati</taxon>
        <taxon>Bacillota</taxon>
        <taxon>Bacilli</taxon>
        <taxon>Bacillales</taxon>
        <taxon>Paenibacillaceae</taxon>
        <taxon>Paenibacillus</taxon>
    </lineage>
</organism>
<name>A0ABV6J4J9_9BACL</name>
<dbReference type="InterPro" id="IPR000719">
    <property type="entry name" value="Prot_kinase_dom"/>
</dbReference>
<sequence length="358" mass="40609">MKSTSKELYVSHETRLARYADISTALSLLSDERLRERVENTKILGIGIGGSTALLQLEETSIFVKIIPITKLERRAENLMSTRNVFELPPFFHYGIGSSGGGVWREVAAHTMTTNWVIAKQCESFPLMYHWRLLPGLKRSSPIDVSRMVEFWGSEAVRGRLEAIEQSMDSVVLFCEYVPYNLHDWLIEQVNIGEDTATSAFAMVDSNLRSAVSFMNANELLHFDVHFRNILTDGYRVYISDFGLATSSRFELSDSELEFLELNKAHDGCFVVTELVNWIVRVLGGVMNLSEIIDFIRRYAEGEKSREIMDSAAAVIKRYAPIAMVIVDFYMNLVSVSRTTPFPVEEIQRICVTTGFEP</sequence>
<dbReference type="RefSeq" id="WP_204818505.1">
    <property type="nucleotide sequence ID" value="NZ_JANHOF010000004.1"/>
</dbReference>
<keyword evidence="3" id="KW-1185">Reference proteome</keyword>
<dbReference type="InterPro" id="IPR011009">
    <property type="entry name" value="Kinase-like_dom_sf"/>
</dbReference>
<evidence type="ECO:0000313" key="2">
    <source>
        <dbReference type="EMBL" id="MFC0390800.1"/>
    </source>
</evidence>
<dbReference type="InterPro" id="IPR001245">
    <property type="entry name" value="Ser-Thr/Tyr_kinase_cat_dom"/>
</dbReference>
<feature type="domain" description="Protein kinase" evidence="1">
    <location>
        <begin position="38"/>
        <end position="358"/>
    </location>
</feature>
<dbReference type="Pfam" id="PF07714">
    <property type="entry name" value="PK_Tyr_Ser-Thr"/>
    <property type="match status" value="1"/>
</dbReference>
<evidence type="ECO:0000313" key="3">
    <source>
        <dbReference type="Proteomes" id="UP001589818"/>
    </source>
</evidence>
<protein>
    <submittedName>
        <fullName evidence="2">Protein kinase</fullName>
    </submittedName>
</protein>
<gene>
    <name evidence="2" type="ORF">ACFFJ8_05380</name>
</gene>
<dbReference type="GO" id="GO:0016301">
    <property type="term" value="F:kinase activity"/>
    <property type="evidence" value="ECO:0007669"/>
    <property type="project" value="UniProtKB-KW"/>
</dbReference>
<comment type="caution">
    <text evidence="2">The sequence shown here is derived from an EMBL/GenBank/DDBJ whole genome shotgun (WGS) entry which is preliminary data.</text>
</comment>
<dbReference type="Proteomes" id="UP001589818">
    <property type="component" value="Unassembled WGS sequence"/>
</dbReference>
<dbReference type="Gene3D" id="1.10.510.10">
    <property type="entry name" value="Transferase(Phosphotransferase) domain 1"/>
    <property type="match status" value="1"/>
</dbReference>